<keyword evidence="6" id="KW-1185">Reference proteome</keyword>
<dbReference type="SUPFAM" id="SSF52540">
    <property type="entry name" value="P-loop containing nucleoside triphosphate hydrolases"/>
    <property type="match status" value="1"/>
</dbReference>
<keyword evidence="3" id="KW-0472">Membrane</keyword>
<evidence type="ECO:0000259" key="4">
    <source>
        <dbReference type="SMART" id="SM00382"/>
    </source>
</evidence>
<feature type="domain" description="AAA+ ATPase" evidence="4">
    <location>
        <begin position="61"/>
        <end position="411"/>
    </location>
</feature>
<dbReference type="InterPro" id="IPR003593">
    <property type="entry name" value="AAA+_ATPase"/>
</dbReference>
<reference evidence="5" key="1">
    <citation type="submission" date="2021-03" db="EMBL/GenBank/DDBJ databases">
        <authorList>
            <person name="Kanchanasin P."/>
            <person name="Saeng-In P."/>
            <person name="Phongsopitanun W."/>
            <person name="Yuki M."/>
            <person name="Kudo T."/>
            <person name="Ohkuma M."/>
            <person name="Tanasupawat S."/>
        </authorList>
    </citation>
    <scope>NUCLEOTIDE SEQUENCE</scope>
    <source>
        <strain evidence="5">GKU 128</strain>
    </source>
</reference>
<organism evidence="5 6">
    <name type="scientific">Actinomadura barringtoniae</name>
    <dbReference type="NCBI Taxonomy" id="1427535"/>
    <lineage>
        <taxon>Bacteria</taxon>
        <taxon>Bacillati</taxon>
        <taxon>Actinomycetota</taxon>
        <taxon>Actinomycetes</taxon>
        <taxon>Streptosporangiales</taxon>
        <taxon>Thermomonosporaceae</taxon>
        <taxon>Actinomadura</taxon>
    </lineage>
</organism>
<evidence type="ECO:0000256" key="1">
    <source>
        <dbReference type="SAM" id="Coils"/>
    </source>
</evidence>
<evidence type="ECO:0000256" key="3">
    <source>
        <dbReference type="SAM" id="Phobius"/>
    </source>
</evidence>
<protein>
    <recommendedName>
        <fullName evidence="4">AAA+ ATPase domain-containing protein</fullName>
    </recommendedName>
</protein>
<sequence length="1079" mass="118318">MPAVTQQLADAVCAAEREVLARLIGGPGRPIAVEMVLHTGAADPLPRAGIEDVLADWRGRRPVWLAVVGGPGSGKTVRIIDLMLRLLAERGPDDPVPVRLDRALRPAGADLGGWIVAVLESYGLSTADARLLDREQKVVPVLDDLRDDVAAVVEHLGHRPETRVIVGQRVRAPDEPPAPRTIAEIGPMGPDRQRADVAREAAEPERWQPVLDELTAHPRTPLGRELSRPWRFRQAVTALEERGPDGRYLHQPRDLLGRLSVAELLADAPGADRTPPYDDDEQVLVEHARACLEDQRVSGYIRDGHVDVGSILARLDLVHMAEEGRKLSTHERAAETRRNLNQLEEKLSRLRSQAALRPGGEWQLVANASVNLLLLVMLRYGVVLVGTSRVISGGSLFISRGSLLFLVGGALVGAGVAALQFRRPRHGAFLGVCGGVLSGLCLAFAIGRPAAFLPGLLSYFMVLYLARTPDPKHWGSRYPASLILGDQAYRKAAAKAEAEWLREARDAVIIPELTRAINGLLGADFYRYLYEYDTAGLKRVHDLRLFVPTRSRARVEATLNRSDSASIAIAGPRGAGKSTLLRSILQEPRQFAVSASAPAEYVPKDFLVELFQRLCEQYVECYGKRAMTWRARALRLARPVRRVAVQALYLVVALGVLVVLFDWQGRLAMAYRWTSGHLDRFLLGLRGSWHDWEGWAAGLAVVCLAGVAAVAYTRRRRSEQARLVRRARSYTARLRKEHTTAWTLTANMPGGRGGFARGGTAKELPWNLPELVGEFQRFLKDIAEAEAARGRRVLVAIDEVDRIGSITQAERFVSEIKAVFGIPHCFYLVSVAEEVGSVFARRAVAGRSVFENAFDEVVMVQALSGAEAQHLLQKRVLGLTDPFVYLVHALSGGLPRELIRVTRRLIEVNNETDTRPRLSMLAYRLVREDVSDALAGTRSHLTQLAPGPPWAPVFDELRTRMSALDDGAPLLPILTALATFEDRLPSTGPADGAQEGAEEPQTQARAAVVALAALADHGQTVAMAFSEPQFDIETVRAARPGSDASYTELSAARRELSISPQSARATLARFRRATAWTTP</sequence>
<feature type="transmembrane region" description="Helical" evidence="3">
    <location>
        <begin position="451"/>
        <end position="467"/>
    </location>
</feature>
<accession>A0A939PLU3</accession>
<feature type="transmembrane region" description="Helical" evidence="3">
    <location>
        <begin position="695"/>
        <end position="713"/>
    </location>
</feature>
<proteinExistence type="predicted"/>
<dbReference type="SMART" id="SM00382">
    <property type="entry name" value="AAA"/>
    <property type="match status" value="2"/>
</dbReference>
<comment type="caution">
    <text evidence="5">The sequence shown here is derived from an EMBL/GenBank/DDBJ whole genome shotgun (WGS) entry which is preliminary data.</text>
</comment>
<evidence type="ECO:0000313" key="5">
    <source>
        <dbReference type="EMBL" id="MBO2455171.1"/>
    </source>
</evidence>
<name>A0A939PLU3_9ACTN</name>
<feature type="domain" description="AAA+ ATPase" evidence="4">
    <location>
        <begin position="563"/>
        <end position="912"/>
    </location>
</feature>
<dbReference type="RefSeq" id="WP_208263400.1">
    <property type="nucleotide sequence ID" value="NZ_JAGEOJ010000033.1"/>
</dbReference>
<keyword evidence="3" id="KW-1133">Transmembrane helix</keyword>
<dbReference type="InterPro" id="IPR027417">
    <property type="entry name" value="P-loop_NTPase"/>
</dbReference>
<keyword evidence="1" id="KW-0175">Coiled coil</keyword>
<keyword evidence="3" id="KW-0812">Transmembrane</keyword>
<dbReference type="AlphaFoldDB" id="A0A939PLU3"/>
<feature type="coiled-coil region" evidence="1">
    <location>
        <begin position="326"/>
        <end position="353"/>
    </location>
</feature>
<dbReference type="Proteomes" id="UP000669179">
    <property type="component" value="Unassembled WGS sequence"/>
</dbReference>
<dbReference type="EMBL" id="JAGEOJ010000033">
    <property type="protein sequence ID" value="MBO2455171.1"/>
    <property type="molecule type" value="Genomic_DNA"/>
</dbReference>
<evidence type="ECO:0000313" key="6">
    <source>
        <dbReference type="Proteomes" id="UP000669179"/>
    </source>
</evidence>
<feature type="transmembrane region" description="Helical" evidence="3">
    <location>
        <begin position="402"/>
        <end position="421"/>
    </location>
</feature>
<evidence type="ECO:0000256" key="2">
    <source>
        <dbReference type="SAM" id="MobiDB-lite"/>
    </source>
</evidence>
<feature type="region of interest" description="Disordered" evidence="2">
    <location>
        <begin position="172"/>
        <end position="191"/>
    </location>
</feature>
<feature type="transmembrane region" description="Helical" evidence="3">
    <location>
        <begin position="428"/>
        <end position="445"/>
    </location>
</feature>
<feature type="transmembrane region" description="Helical" evidence="3">
    <location>
        <begin position="643"/>
        <end position="663"/>
    </location>
</feature>
<gene>
    <name evidence="5" type="ORF">J4573_49355</name>
</gene>